<dbReference type="InterPro" id="IPR013830">
    <property type="entry name" value="SGNH_hydro"/>
</dbReference>
<evidence type="ECO:0000259" key="3">
    <source>
        <dbReference type="Pfam" id="PF13472"/>
    </source>
</evidence>
<comment type="similarity">
    <text evidence="1">Belongs to the 'GDSL' lipolytic enzyme family.</text>
</comment>
<keyword evidence="5" id="KW-1185">Reference proteome</keyword>
<dbReference type="GO" id="GO:0016787">
    <property type="term" value="F:hydrolase activity"/>
    <property type="evidence" value="ECO:0007669"/>
    <property type="project" value="UniProtKB-KW"/>
</dbReference>
<dbReference type="OrthoDB" id="9802318at2"/>
<dbReference type="AlphaFoldDB" id="A0A2A3YJM3"/>
<dbReference type="PANTHER" id="PTHR43695:SF1">
    <property type="entry name" value="RHAMNOGALACTURONAN ACETYLESTERASE"/>
    <property type="match status" value="1"/>
</dbReference>
<protein>
    <recommendedName>
        <fullName evidence="3">SGNH hydrolase-type esterase domain-containing protein</fullName>
    </recommendedName>
</protein>
<name>A0A2A3YJM3_9MICO</name>
<dbReference type="Gene3D" id="3.40.50.1110">
    <property type="entry name" value="SGNH hydrolase"/>
    <property type="match status" value="1"/>
</dbReference>
<dbReference type="RefSeq" id="WP_096197104.1">
    <property type="nucleotide sequence ID" value="NZ_JBQQNZ010000017.1"/>
</dbReference>
<evidence type="ECO:0000256" key="2">
    <source>
        <dbReference type="ARBA" id="ARBA00022801"/>
    </source>
</evidence>
<feature type="domain" description="SGNH hydrolase-type esterase" evidence="3">
    <location>
        <begin position="14"/>
        <end position="183"/>
    </location>
</feature>
<evidence type="ECO:0000313" key="4">
    <source>
        <dbReference type="EMBL" id="PCC39478.1"/>
    </source>
</evidence>
<dbReference type="InterPro" id="IPR037459">
    <property type="entry name" value="RhgT-like"/>
</dbReference>
<reference evidence="4 5" key="1">
    <citation type="journal article" date="2017" name="Elife">
        <title>Extensive horizontal gene transfer in cheese-associated bacteria.</title>
        <authorList>
            <person name="Bonham K.S."/>
            <person name="Wolfe B.E."/>
            <person name="Dutton R.J."/>
        </authorList>
    </citation>
    <scope>NUCLEOTIDE SEQUENCE [LARGE SCALE GENOMIC DNA]</scope>
    <source>
        <strain evidence="4 5">341_9</strain>
    </source>
</reference>
<evidence type="ECO:0000256" key="1">
    <source>
        <dbReference type="ARBA" id="ARBA00008668"/>
    </source>
</evidence>
<dbReference type="Pfam" id="PF13472">
    <property type="entry name" value="Lipase_GDSL_2"/>
    <property type="match status" value="1"/>
</dbReference>
<sequence length="251" mass="26477">MSSRARTLRVVLAGDSTVAPYVATAYPMCGWGAHLGAALTARVVASAPDVGPVHVVDLAKNGASTQSHREDGLWAGVLDAAGPGDVVVIQFGHNDPKHELLDPWGGYTAALDRMVAEVRALGALPVLCTPVARRHYADGALLHTHGEYPAAVIALAERRDVPLLDLNARTRELIESLGEEPSRRLFTQLPAGASVLYPDGIEDNTHFTVDGAITVAEIVAAQLTPIVLRALAARGLAPDGSRFRDGAIQPR</sequence>
<dbReference type="SUPFAM" id="SSF52266">
    <property type="entry name" value="SGNH hydrolase"/>
    <property type="match status" value="1"/>
</dbReference>
<dbReference type="Proteomes" id="UP000218598">
    <property type="component" value="Unassembled WGS sequence"/>
</dbReference>
<keyword evidence="2" id="KW-0378">Hydrolase</keyword>
<proteinExistence type="inferred from homology"/>
<dbReference type="PANTHER" id="PTHR43695">
    <property type="entry name" value="PUTATIVE (AFU_ORTHOLOGUE AFUA_2G17250)-RELATED"/>
    <property type="match status" value="1"/>
</dbReference>
<comment type="caution">
    <text evidence="4">The sequence shown here is derived from an EMBL/GenBank/DDBJ whole genome shotgun (WGS) entry which is preliminary data.</text>
</comment>
<evidence type="ECO:0000313" key="5">
    <source>
        <dbReference type="Proteomes" id="UP000218598"/>
    </source>
</evidence>
<gene>
    <name evidence="4" type="ORF">CIK66_09520</name>
</gene>
<dbReference type="CDD" id="cd01821">
    <property type="entry name" value="Rhamnogalacturan_acetylesterase_like"/>
    <property type="match status" value="1"/>
</dbReference>
<dbReference type="EMBL" id="NRGR01000015">
    <property type="protein sequence ID" value="PCC39478.1"/>
    <property type="molecule type" value="Genomic_DNA"/>
</dbReference>
<dbReference type="InterPro" id="IPR036514">
    <property type="entry name" value="SGNH_hydro_sf"/>
</dbReference>
<organism evidence="4 5">
    <name type="scientific">Brachybacterium alimentarium</name>
    <dbReference type="NCBI Taxonomy" id="47845"/>
    <lineage>
        <taxon>Bacteria</taxon>
        <taxon>Bacillati</taxon>
        <taxon>Actinomycetota</taxon>
        <taxon>Actinomycetes</taxon>
        <taxon>Micrococcales</taxon>
        <taxon>Dermabacteraceae</taxon>
        <taxon>Brachybacterium</taxon>
    </lineage>
</organism>
<accession>A0A2A3YJM3</accession>